<evidence type="ECO:0000313" key="2">
    <source>
        <dbReference type="EMBL" id="KAA9000983.1"/>
    </source>
</evidence>
<keyword evidence="3" id="KW-1185">Reference proteome</keyword>
<dbReference type="Pfam" id="PF01243">
    <property type="entry name" value="PNPOx_N"/>
    <property type="match status" value="1"/>
</dbReference>
<dbReference type="Gene3D" id="2.30.110.10">
    <property type="entry name" value="Electron Transport, Fmn-binding Protein, Chain A"/>
    <property type="match status" value="1"/>
</dbReference>
<dbReference type="OrthoDB" id="5431160at2"/>
<reference evidence="2 3" key="1">
    <citation type="submission" date="2019-09" db="EMBL/GenBank/DDBJ databases">
        <title>Bacillus ochoae sp. nov., Paenibacillus whitsoniae sp. nov., Paenibacillus spiritus sp. nov. Isolated from the Mars Exploration Rover during spacecraft assembly.</title>
        <authorList>
            <person name="Seuylemezian A."/>
            <person name="Vaishampayan P."/>
        </authorList>
    </citation>
    <scope>NUCLEOTIDE SEQUENCE [LARGE SCALE GENOMIC DNA]</scope>
    <source>
        <strain evidence="2 3">MER_111</strain>
    </source>
</reference>
<protein>
    <submittedName>
        <fullName evidence="2">General stress protein</fullName>
    </submittedName>
</protein>
<organism evidence="2 3">
    <name type="scientific">Paenibacillus spiritus</name>
    <dbReference type="NCBI Taxonomy" id="2496557"/>
    <lineage>
        <taxon>Bacteria</taxon>
        <taxon>Bacillati</taxon>
        <taxon>Bacillota</taxon>
        <taxon>Bacilli</taxon>
        <taxon>Bacillales</taxon>
        <taxon>Paenibacillaceae</taxon>
        <taxon>Paenibacillus</taxon>
    </lineage>
</organism>
<dbReference type="PANTHER" id="PTHR34818">
    <property type="entry name" value="PROTEIN BLI-3"/>
    <property type="match status" value="1"/>
</dbReference>
<dbReference type="PANTHER" id="PTHR34818:SF1">
    <property type="entry name" value="PROTEIN BLI-3"/>
    <property type="match status" value="1"/>
</dbReference>
<dbReference type="InterPro" id="IPR012349">
    <property type="entry name" value="Split_barrel_FMN-bd"/>
</dbReference>
<evidence type="ECO:0000259" key="1">
    <source>
        <dbReference type="Pfam" id="PF01243"/>
    </source>
</evidence>
<evidence type="ECO:0000313" key="3">
    <source>
        <dbReference type="Proteomes" id="UP000367750"/>
    </source>
</evidence>
<dbReference type="RefSeq" id="WP_150458899.1">
    <property type="nucleotide sequence ID" value="NZ_VYKK01000020.1"/>
</dbReference>
<dbReference type="InterPro" id="IPR052917">
    <property type="entry name" value="Stress-Dev_Protein"/>
</dbReference>
<accession>A0A5J5G2W1</accession>
<dbReference type="EMBL" id="VYKK01000020">
    <property type="protein sequence ID" value="KAA9000983.1"/>
    <property type="molecule type" value="Genomic_DNA"/>
</dbReference>
<feature type="domain" description="Pyridoxamine 5'-phosphate oxidase N-terminal" evidence="1">
    <location>
        <begin position="8"/>
        <end position="126"/>
    </location>
</feature>
<dbReference type="AlphaFoldDB" id="A0A5J5G2W1"/>
<sequence>MTQSLTEERIGQVLDANRFGSFGTVEAGGKPKVRYMAVYHEGLNIYLATDRKTHKVEELENNPNAFLLVGYESGGSKDVLEIEARVSISSEESLRKQVWNPDLSRWFKGPEDPDYVVLKLDPQRIELESGGERSVWEKAQG</sequence>
<proteinExistence type="predicted"/>
<name>A0A5J5G2W1_9BACL</name>
<comment type="caution">
    <text evidence="2">The sequence shown here is derived from an EMBL/GenBank/DDBJ whole genome shotgun (WGS) entry which is preliminary data.</text>
</comment>
<dbReference type="Proteomes" id="UP000367750">
    <property type="component" value="Unassembled WGS sequence"/>
</dbReference>
<dbReference type="InterPro" id="IPR011576">
    <property type="entry name" value="Pyridox_Oxase_N"/>
</dbReference>
<dbReference type="SUPFAM" id="SSF50475">
    <property type="entry name" value="FMN-binding split barrel"/>
    <property type="match status" value="1"/>
</dbReference>
<gene>
    <name evidence="2" type="ORF">F4V43_14140</name>
</gene>